<feature type="transmembrane region" description="Helical" evidence="2">
    <location>
        <begin position="114"/>
        <end position="131"/>
    </location>
</feature>
<evidence type="ECO:0000256" key="1">
    <source>
        <dbReference type="SAM" id="MobiDB-lite"/>
    </source>
</evidence>
<dbReference type="AlphaFoldDB" id="A0AAE0M1Q2"/>
<evidence type="ECO:0000256" key="2">
    <source>
        <dbReference type="SAM" id="Phobius"/>
    </source>
</evidence>
<keyword evidence="2" id="KW-0472">Membrane</keyword>
<evidence type="ECO:0000313" key="4">
    <source>
        <dbReference type="Proteomes" id="UP001283341"/>
    </source>
</evidence>
<feature type="transmembrane region" description="Helical" evidence="2">
    <location>
        <begin position="70"/>
        <end position="94"/>
    </location>
</feature>
<sequence length="188" mass="21813">MAAAGGRSVRLENQDRRRRRDRGQHSKEDQAGRQACGQIVMFGQAGDTEPTADRRKQQPLKDEPRLGEWWVWYSLYWLLFSLSRSISILCMYYLPVGVCFWVSLRGRAHIRNWLAGWLYGQVWTFLGLPYISRIISVERKAGATSKILSVYLQRAKTHSRAVLVILSRNKWIFFLVNPGDPLLSPDFR</sequence>
<reference evidence="3" key="1">
    <citation type="journal article" date="2023" name="Mol. Phylogenet. Evol.">
        <title>Genome-scale phylogeny and comparative genomics of the fungal order Sordariales.</title>
        <authorList>
            <person name="Hensen N."/>
            <person name="Bonometti L."/>
            <person name="Westerberg I."/>
            <person name="Brannstrom I.O."/>
            <person name="Guillou S."/>
            <person name="Cros-Aarteil S."/>
            <person name="Calhoun S."/>
            <person name="Haridas S."/>
            <person name="Kuo A."/>
            <person name="Mondo S."/>
            <person name="Pangilinan J."/>
            <person name="Riley R."/>
            <person name="LaButti K."/>
            <person name="Andreopoulos B."/>
            <person name="Lipzen A."/>
            <person name="Chen C."/>
            <person name="Yan M."/>
            <person name="Daum C."/>
            <person name="Ng V."/>
            <person name="Clum A."/>
            <person name="Steindorff A."/>
            <person name="Ohm R.A."/>
            <person name="Martin F."/>
            <person name="Silar P."/>
            <person name="Natvig D.O."/>
            <person name="Lalanne C."/>
            <person name="Gautier V."/>
            <person name="Ament-Velasquez S.L."/>
            <person name="Kruys A."/>
            <person name="Hutchinson M.I."/>
            <person name="Powell A.J."/>
            <person name="Barry K."/>
            <person name="Miller A.N."/>
            <person name="Grigoriev I.V."/>
            <person name="Debuchy R."/>
            <person name="Gladieux P."/>
            <person name="Hiltunen Thoren M."/>
            <person name="Johannesson H."/>
        </authorList>
    </citation>
    <scope>NUCLEOTIDE SEQUENCE</scope>
    <source>
        <strain evidence="3">CBS 118394</strain>
    </source>
</reference>
<evidence type="ECO:0000313" key="3">
    <source>
        <dbReference type="EMBL" id="KAK3315800.1"/>
    </source>
</evidence>
<organism evidence="3 4">
    <name type="scientific">Apodospora peruviana</name>
    <dbReference type="NCBI Taxonomy" id="516989"/>
    <lineage>
        <taxon>Eukaryota</taxon>
        <taxon>Fungi</taxon>
        <taxon>Dikarya</taxon>
        <taxon>Ascomycota</taxon>
        <taxon>Pezizomycotina</taxon>
        <taxon>Sordariomycetes</taxon>
        <taxon>Sordariomycetidae</taxon>
        <taxon>Sordariales</taxon>
        <taxon>Lasiosphaeriaceae</taxon>
        <taxon>Apodospora</taxon>
    </lineage>
</organism>
<reference evidence="3" key="2">
    <citation type="submission" date="2023-06" db="EMBL/GenBank/DDBJ databases">
        <authorList>
            <consortium name="Lawrence Berkeley National Laboratory"/>
            <person name="Haridas S."/>
            <person name="Hensen N."/>
            <person name="Bonometti L."/>
            <person name="Westerberg I."/>
            <person name="Brannstrom I.O."/>
            <person name="Guillou S."/>
            <person name="Cros-Aarteil S."/>
            <person name="Calhoun S."/>
            <person name="Kuo A."/>
            <person name="Mondo S."/>
            <person name="Pangilinan J."/>
            <person name="Riley R."/>
            <person name="Labutti K."/>
            <person name="Andreopoulos B."/>
            <person name="Lipzen A."/>
            <person name="Chen C."/>
            <person name="Yanf M."/>
            <person name="Daum C."/>
            <person name="Ng V."/>
            <person name="Clum A."/>
            <person name="Steindorff A."/>
            <person name="Ohm R."/>
            <person name="Martin F."/>
            <person name="Silar P."/>
            <person name="Natvig D."/>
            <person name="Lalanne C."/>
            <person name="Gautier V."/>
            <person name="Ament-Velasquez S.L."/>
            <person name="Kruys A."/>
            <person name="Hutchinson M.I."/>
            <person name="Powell A.J."/>
            <person name="Barry K."/>
            <person name="Miller A.N."/>
            <person name="Grigoriev I.V."/>
            <person name="Debuchy R."/>
            <person name="Gladieux P."/>
            <person name="Thoren M.H."/>
            <person name="Johannesson H."/>
        </authorList>
    </citation>
    <scope>NUCLEOTIDE SEQUENCE</scope>
    <source>
        <strain evidence="3">CBS 118394</strain>
    </source>
</reference>
<proteinExistence type="predicted"/>
<accession>A0AAE0M1Q2</accession>
<keyword evidence="2" id="KW-0812">Transmembrane</keyword>
<keyword evidence="2" id="KW-1133">Transmembrane helix</keyword>
<name>A0AAE0M1Q2_9PEZI</name>
<feature type="region of interest" description="Disordered" evidence="1">
    <location>
        <begin position="1"/>
        <end position="36"/>
    </location>
</feature>
<comment type="caution">
    <text evidence="3">The sequence shown here is derived from an EMBL/GenBank/DDBJ whole genome shotgun (WGS) entry which is preliminary data.</text>
</comment>
<dbReference type="Proteomes" id="UP001283341">
    <property type="component" value="Unassembled WGS sequence"/>
</dbReference>
<protein>
    <submittedName>
        <fullName evidence="3">Uncharacterized protein</fullName>
    </submittedName>
</protein>
<dbReference type="EMBL" id="JAUEDM010000005">
    <property type="protein sequence ID" value="KAK3315800.1"/>
    <property type="molecule type" value="Genomic_DNA"/>
</dbReference>
<keyword evidence="4" id="KW-1185">Reference proteome</keyword>
<gene>
    <name evidence="3" type="ORF">B0H66DRAFT_271458</name>
</gene>